<keyword evidence="2" id="KW-1185">Reference proteome</keyword>
<evidence type="ECO:0008006" key="3">
    <source>
        <dbReference type="Google" id="ProtNLM"/>
    </source>
</evidence>
<dbReference type="Proteomes" id="UP000325694">
    <property type="component" value="Segment"/>
</dbReference>
<accession>Q8B3Y7</accession>
<dbReference type="Pfam" id="PF05852">
    <property type="entry name" value="DUF848"/>
    <property type="match status" value="1"/>
</dbReference>
<dbReference type="KEGG" id="vg:65101066"/>
<name>Q8B3Y7_9GAMA</name>
<dbReference type="InterPro" id="IPR008566">
    <property type="entry name" value="DUF848"/>
</dbReference>
<organism evidence="1 2">
    <name type="scientific">Suid gammaherpesvirus 5</name>
    <dbReference type="NCBI Taxonomy" id="1960251"/>
    <lineage>
        <taxon>Viruses</taxon>
        <taxon>Duplodnaviria</taxon>
        <taxon>Heunggongvirae</taxon>
        <taxon>Peploviricota</taxon>
        <taxon>Herviviricetes</taxon>
        <taxon>Herpesvirales</taxon>
        <taxon>Orthoherpesviridae</taxon>
        <taxon>Gammaherpesvirinae</taxon>
        <taxon>Macavirus</taxon>
        <taxon>Macavirus suidgamma5</taxon>
    </lineage>
</organism>
<reference evidence="1 2" key="1">
    <citation type="journal article" date="2003" name="Virology">
        <title>A novel porcine gammaherpesvirus.</title>
        <authorList>
            <person name="Chmielewicz B."/>
            <person name="Goltz M."/>
            <person name="Franz T."/>
            <person name="Bauer C."/>
            <person name="Brema S."/>
            <person name="Ellerbrok H."/>
            <person name="Beckmann S."/>
            <person name="Rziha H.J."/>
            <person name="Lahrmann K.H."/>
            <person name="Romero C."/>
            <person name="Ehlers B."/>
        </authorList>
    </citation>
    <scope>NUCLEOTIDE SEQUENCE [LARGE SCALE GENOMIC DNA]</scope>
    <source>
        <strain evidence="1">489</strain>
    </source>
</reference>
<evidence type="ECO:0000313" key="1">
    <source>
        <dbReference type="EMBL" id="AAO12338.1"/>
    </source>
</evidence>
<proteinExistence type="predicted"/>
<sequence>MERAPLNKQLLLKNLEIAVNKQVTVSTCDRFGKDNSLFKAQFQFTTDLIKAQQHRESESHFQKKVAGLDSRIKQKQSEISSLSSVDLRKFSYLEKLTERVEELKDILEVELPDDGGIQDELSGVQSDVDNVILNWRLEAMPRCPTS</sequence>
<protein>
    <recommendedName>
        <fullName evidence="3">Tegument protein UL14</fullName>
    </recommendedName>
</protein>
<dbReference type="GeneID" id="65101066"/>
<dbReference type="EMBL" id="AY170316">
    <property type="protein sequence ID" value="AAO12338.1"/>
    <property type="molecule type" value="Genomic_DNA"/>
</dbReference>
<evidence type="ECO:0000313" key="2">
    <source>
        <dbReference type="Proteomes" id="UP000325694"/>
    </source>
</evidence>
<dbReference type="RefSeq" id="YP_010085982.1">
    <property type="nucleotide sequence ID" value="NC_055234.1"/>
</dbReference>